<evidence type="ECO:0000259" key="10">
    <source>
        <dbReference type="Pfam" id="PF00155"/>
    </source>
</evidence>
<accession>A0A2U3DB81</accession>
<comment type="pathway">
    <text evidence="3">Cofactor biosynthesis; adenosylcobalamin biosynthesis.</text>
</comment>
<reference evidence="11 12" key="1">
    <citation type="submission" date="2016-11" db="EMBL/GenBank/DDBJ databases">
        <title>Comparative genomics of Acidibacillus ferroxidans species.</title>
        <authorList>
            <person name="Oliveira G."/>
            <person name="Nunes G."/>
            <person name="Oliveira R."/>
            <person name="Araujo F."/>
            <person name="Salim A."/>
            <person name="Scholte L."/>
            <person name="Morais D."/>
            <person name="Nancucheo I."/>
            <person name="Johnson D.B."/>
            <person name="Grail B."/>
            <person name="Bittencourt J."/>
            <person name="Valadares R."/>
        </authorList>
    </citation>
    <scope>NUCLEOTIDE SEQUENCE [LARGE SCALE GENOMIC DNA]</scope>
    <source>
        <strain evidence="11 12">Y002</strain>
    </source>
</reference>
<name>A0A2U3DB81_SULT2</name>
<comment type="cofactor">
    <cofactor evidence="1">
        <name>pyridoxal 5'-phosphate</name>
        <dbReference type="ChEBI" id="CHEBI:597326"/>
    </cofactor>
</comment>
<dbReference type="InterPro" id="IPR005860">
    <property type="entry name" value="CobD"/>
</dbReference>
<gene>
    <name evidence="11" type="ORF">BM613_03180</name>
</gene>
<organism evidence="11 12">
    <name type="scientific">Sulfoacidibacillus thermotolerans</name>
    <name type="common">Acidibacillus sulfuroxidans</name>
    <dbReference type="NCBI Taxonomy" id="1765684"/>
    <lineage>
        <taxon>Bacteria</taxon>
        <taxon>Bacillati</taxon>
        <taxon>Bacillota</taxon>
        <taxon>Bacilli</taxon>
        <taxon>Bacillales</taxon>
        <taxon>Alicyclobacillaceae</taxon>
        <taxon>Sulfoacidibacillus</taxon>
    </lineage>
</organism>
<dbReference type="NCBIfam" id="TIGR01140">
    <property type="entry name" value="L_thr_O3P_dcar"/>
    <property type="match status" value="1"/>
</dbReference>
<dbReference type="Pfam" id="PF00155">
    <property type="entry name" value="Aminotran_1_2"/>
    <property type="match status" value="1"/>
</dbReference>
<dbReference type="InterPro" id="IPR004838">
    <property type="entry name" value="NHTrfase_class1_PyrdxlP-BS"/>
</dbReference>
<dbReference type="GO" id="GO:0030170">
    <property type="term" value="F:pyridoxal phosphate binding"/>
    <property type="evidence" value="ECO:0007669"/>
    <property type="project" value="InterPro"/>
</dbReference>
<evidence type="ECO:0000256" key="7">
    <source>
        <dbReference type="ARBA" id="ARBA00023239"/>
    </source>
</evidence>
<evidence type="ECO:0000256" key="9">
    <source>
        <dbReference type="ARBA" id="ARBA00048531"/>
    </source>
</evidence>
<dbReference type="InterPro" id="IPR015422">
    <property type="entry name" value="PyrdxlP-dep_Trfase_small"/>
</dbReference>
<dbReference type="UniPathway" id="UPA00148"/>
<evidence type="ECO:0000256" key="3">
    <source>
        <dbReference type="ARBA" id="ARBA00004953"/>
    </source>
</evidence>
<dbReference type="Gene3D" id="3.90.1150.10">
    <property type="entry name" value="Aspartate Aminotransferase, domain 1"/>
    <property type="match status" value="1"/>
</dbReference>
<evidence type="ECO:0000256" key="6">
    <source>
        <dbReference type="ARBA" id="ARBA00022898"/>
    </source>
</evidence>
<comment type="caution">
    <text evidence="11">The sequence shown here is derived from an EMBL/GenBank/DDBJ whole genome shotgun (WGS) entry which is preliminary data.</text>
</comment>
<dbReference type="PROSITE" id="PS00105">
    <property type="entry name" value="AA_TRANSFER_CLASS_1"/>
    <property type="match status" value="1"/>
</dbReference>
<dbReference type="Gene3D" id="3.40.640.10">
    <property type="entry name" value="Type I PLP-dependent aspartate aminotransferase-like (Major domain)"/>
    <property type="match status" value="1"/>
</dbReference>
<evidence type="ECO:0000313" key="11">
    <source>
        <dbReference type="EMBL" id="PWI58533.1"/>
    </source>
</evidence>
<dbReference type="EMBL" id="MPDK01000003">
    <property type="protein sequence ID" value="PWI58533.1"/>
    <property type="molecule type" value="Genomic_DNA"/>
</dbReference>
<evidence type="ECO:0000256" key="1">
    <source>
        <dbReference type="ARBA" id="ARBA00001933"/>
    </source>
</evidence>
<dbReference type="GO" id="GO:0009236">
    <property type="term" value="P:cobalamin biosynthetic process"/>
    <property type="evidence" value="ECO:0007669"/>
    <property type="project" value="UniProtKB-UniPathway"/>
</dbReference>
<dbReference type="Proteomes" id="UP000245380">
    <property type="component" value="Unassembled WGS sequence"/>
</dbReference>
<evidence type="ECO:0000256" key="4">
    <source>
        <dbReference type="ARBA" id="ARBA00012285"/>
    </source>
</evidence>
<evidence type="ECO:0000313" key="12">
    <source>
        <dbReference type="Proteomes" id="UP000245380"/>
    </source>
</evidence>
<sequence>MEIGVMHGGRLEDYEQAAKRPRDELADFSANINPLAPPKSVVDAIAMSIKRVQDYPDPLSRRLRRAFSERYAVSVKSVFAANGASEVIDLFLRIVRPRRVLILEPAFSEYAHAAKRNGIETVSVPLLPDFSLPREMIERTLEKGDVMILTTPHNPSGRFYSREEMSFIYDAISSEQAYAIVDEAFIDFVENGEARSSLTLPRVNSRVMIVRSLTKMYGIAGLRLGFGIASEERVAEILRMRDGWSVNVVAEAAGVAALRDGEFAEQTRNWLRMERAYCMERLQQMPGLRAHPSEANFLLVDGSAVELDVAKWQERLTQHGLFVRECTSYGTFDKGVFRMAILQRDKNKRLLDALAQELERN</sequence>
<comment type="catalytic activity">
    <reaction evidence="9">
        <text>O-phospho-L-threonine + H(+) = (R)-1-aminopropan-2-yl phosphate + CO2</text>
        <dbReference type="Rhea" id="RHEA:11492"/>
        <dbReference type="ChEBI" id="CHEBI:15378"/>
        <dbReference type="ChEBI" id="CHEBI:16526"/>
        <dbReference type="ChEBI" id="CHEBI:58563"/>
        <dbReference type="ChEBI" id="CHEBI:58675"/>
        <dbReference type="EC" id="4.1.1.81"/>
    </reaction>
</comment>
<dbReference type="PANTHER" id="PTHR42885:SF1">
    <property type="entry name" value="THREONINE-PHOSPHATE DECARBOXYLASE"/>
    <property type="match status" value="1"/>
</dbReference>
<dbReference type="SUPFAM" id="SSF53383">
    <property type="entry name" value="PLP-dependent transferases"/>
    <property type="match status" value="1"/>
</dbReference>
<keyword evidence="6" id="KW-0663">Pyridoxal phosphate</keyword>
<feature type="domain" description="Aminotransferase class I/classII large" evidence="10">
    <location>
        <begin position="26"/>
        <end position="354"/>
    </location>
</feature>
<keyword evidence="7" id="KW-0456">Lyase</keyword>
<dbReference type="RefSeq" id="WP_109429730.1">
    <property type="nucleotide sequence ID" value="NZ_MPDK01000003.1"/>
</dbReference>
<dbReference type="OrthoDB" id="9813612at2"/>
<dbReference type="CDD" id="cd00609">
    <property type="entry name" value="AAT_like"/>
    <property type="match status" value="1"/>
</dbReference>
<dbReference type="InterPro" id="IPR015424">
    <property type="entry name" value="PyrdxlP-dep_Trfase"/>
</dbReference>
<dbReference type="InterPro" id="IPR004839">
    <property type="entry name" value="Aminotransferase_I/II_large"/>
</dbReference>
<dbReference type="EC" id="4.1.1.81" evidence="4"/>
<keyword evidence="5" id="KW-0169">Cobalamin biosynthesis</keyword>
<dbReference type="AlphaFoldDB" id="A0A2U3DB81"/>
<evidence type="ECO:0000256" key="5">
    <source>
        <dbReference type="ARBA" id="ARBA00022573"/>
    </source>
</evidence>
<protein>
    <recommendedName>
        <fullName evidence="4">threonine-phosphate decarboxylase</fullName>
        <ecNumber evidence="4">4.1.1.81</ecNumber>
    </recommendedName>
    <alternativeName>
        <fullName evidence="8">L-threonine-O-3-phosphate decarboxylase</fullName>
    </alternativeName>
</protein>
<evidence type="ECO:0000256" key="8">
    <source>
        <dbReference type="ARBA" id="ARBA00029996"/>
    </source>
</evidence>
<comment type="function">
    <text evidence="2">Decarboxylates L-threonine-O-3-phosphate to yield (R)-1-amino-2-propanol O-2-phosphate, the precursor for the linkage between the nucleotide loop and the corrin ring in cobalamin.</text>
</comment>
<dbReference type="PANTHER" id="PTHR42885">
    <property type="entry name" value="HISTIDINOL-PHOSPHATE AMINOTRANSFERASE-RELATED"/>
    <property type="match status" value="1"/>
</dbReference>
<keyword evidence="12" id="KW-1185">Reference proteome</keyword>
<dbReference type="GO" id="GO:0048472">
    <property type="term" value="F:threonine-phosphate decarboxylase activity"/>
    <property type="evidence" value="ECO:0007669"/>
    <property type="project" value="UniProtKB-EC"/>
</dbReference>
<evidence type="ECO:0000256" key="2">
    <source>
        <dbReference type="ARBA" id="ARBA00003444"/>
    </source>
</evidence>
<proteinExistence type="predicted"/>
<dbReference type="InterPro" id="IPR015421">
    <property type="entry name" value="PyrdxlP-dep_Trfase_major"/>
</dbReference>